<keyword evidence="1 4" id="KW-0378">Hydrolase</keyword>
<evidence type="ECO:0000259" key="3">
    <source>
        <dbReference type="Pfam" id="PF01156"/>
    </source>
</evidence>
<accession>A0ABU1K1P8</accession>
<dbReference type="GO" id="GO:0008477">
    <property type="term" value="F:purine nucleosidase activity"/>
    <property type="evidence" value="ECO:0007669"/>
    <property type="project" value="UniProtKB-EC"/>
</dbReference>
<dbReference type="Proteomes" id="UP001262410">
    <property type="component" value="Unassembled WGS sequence"/>
</dbReference>
<dbReference type="InterPro" id="IPR023186">
    <property type="entry name" value="IUNH"/>
</dbReference>
<evidence type="ECO:0000256" key="2">
    <source>
        <dbReference type="ARBA" id="ARBA00023295"/>
    </source>
</evidence>
<dbReference type="EC" id="3.2.2.1" evidence="4"/>
<dbReference type="InterPro" id="IPR036452">
    <property type="entry name" value="Ribo_hydro-like"/>
</dbReference>
<evidence type="ECO:0000313" key="4">
    <source>
        <dbReference type="EMBL" id="MDR6294488.1"/>
    </source>
</evidence>
<evidence type="ECO:0000313" key="5">
    <source>
        <dbReference type="Proteomes" id="UP001262410"/>
    </source>
</evidence>
<keyword evidence="5" id="KW-1185">Reference proteome</keyword>
<feature type="domain" description="Inosine/uridine-preferring nucleoside hydrolase" evidence="3">
    <location>
        <begin position="5"/>
        <end position="301"/>
    </location>
</feature>
<comment type="caution">
    <text evidence="4">The sequence shown here is derived from an EMBL/GenBank/DDBJ whole genome shotgun (WGS) entry which is preliminary data.</text>
</comment>
<gene>
    <name evidence="4" type="ORF">E9232_007042</name>
</gene>
<dbReference type="PANTHER" id="PTHR12304:SF4">
    <property type="entry name" value="URIDINE NUCLEOSIDASE"/>
    <property type="match status" value="1"/>
</dbReference>
<reference evidence="4 5" key="1">
    <citation type="submission" date="2023-07" db="EMBL/GenBank/DDBJ databases">
        <title>Sorghum-associated microbial communities from plants grown in Nebraska, USA.</title>
        <authorList>
            <person name="Schachtman D."/>
        </authorList>
    </citation>
    <scope>NUCLEOTIDE SEQUENCE [LARGE SCALE GENOMIC DNA]</scope>
    <source>
        <strain evidence="4 5">584</strain>
    </source>
</reference>
<dbReference type="Pfam" id="PF01156">
    <property type="entry name" value="IU_nuc_hydro"/>
    <property type="match status" value="1"/>
</dbReference>
<dbReference type="RefSeq" id="WP_309802038.1">
    <property type="nucleotide sequence ID" value="NZ_JAVDPW010000020.1"/>
</dbReference>
<dbReference type="Gene3D" id="3.90.245.10">
    <property type="entry name" value="Ribonucleoside hydrolase-like"/>
    <property type="match status" value="1"/>
</dbReference>
<organism evidence="4 5">
    <name type="scientific">Inquilinus ginsengisoli</name>
    <dbReference type="NCBI Taxonomy" id="363840"/>
    <lineage>
        <taxon>Bacteria</taxon>
        <taxon>Pseudomonadati</taxon>
        <taxon>Pseudomonadota</taxon>
        <taxon>Alphaproteobacteria</taxon>
        <taxon>Rhodospirillales</taxon>
        <taxon>Rhodospirillaceae</taxon>
        <taxon>Inquilinus</taxon>
    </lineage>
</organism>
<dbReference type="PANTHER" id="PTHR12304">
    <property type="entry name" value="INOSINE-URIDINE PREFERRING NUCLEOSIDE HYDROLASE"/>
    <property type="match status" value="1"/>
</dbReference>
<sequence length="312" mass="33233">MREAIIIDTDPGQDDAFAILLALASPELEVLGLTTVAGNVPVAVTAANARRVVELAGRPEIPVRAGCERPLLRPARFAEEVHGKTGLDGWDFPAPARPPEPGHAVDWMVETLLARPDGATTLLPVGPLTNVAMALRRSPAIARKIRRIVLMGGGFFQGGNMSPAAEFNILVDPDAAAIVFGAGIDLVAVPIDCTYAAPTPDSWIADLEALGTQVGAAGAGMMRFFQRFGNEKYGTATRPLHDALAVGYLLWPELFTGRRCNVEIETASLLTLGMTVVDWWGISGRPANGLWLTGCDAAVFYGRMLKRLARLG</sequence>
<proteinExistence type="predicted"/>
<name>A0ABU1K1P8_9PROT</name>
<dbReference type="EMBL" id="JAVDPW010000020">
    <property type="protein sequence ID" value="MDR6294488.1"/>
    <property type="molecule type" value="Genomic_DNA"/>
</dbReference>
<dbReference type="InterPro" id="IPR001910">
    <property type="entry name" value="Inosine/uridine_hydrolase_dom"/>
</dbReference>
<evidence type="ECO:0000256" key="1">
    <source>
        <dbReference type="ARBA" id="ARBA00022801"/>
    </source>
</evidence>
<protein>
    <submittedName>
        <fullName evidence="4">Purine nucleosidase</fullName>
        <ecNumber evidence="4">3.2.2.1</ecNumber>
    </submittedName>
</protein>
<dbReference type="CDD" id="cd02651">
    <property type="entry name" value="nuc_hydro_IU_UC_XIUA"/>
    <property type="match status" value="1"/>
</dbReference>
<dbReference type="SUPFAM" id="SSF53590">
    <property type="entry name" value="Nucleoside hydrolase"/>
    <property type="match status" value="1"/>
</dbReference>
<keyword evidence="2 4" id="KW-0326">Glycosidase</keyword>